<dbReference type="Pfam" id="PF00168">
    <property type="entry name" value="C2"/>
    <property type="match status" value="1"/>
</dbReference>
<dbReference type="AlphaFoldDB" id="H2L4X8"/>
<evidence type="ECO:0000256" key="1">
    <source>
        <dbReference type="ARBA" id="ARBA00004172"/>
    </source>
</evidence>
<dbReference type="SUPFAM" id="SSF144270">
    <property type="entry name" value="Eferin C-derminal domain-like"/>
    <property type="match status" value="1"/>
</dbReference>
<feature type="region of interest" description="Disordered" evidence="7">
    <location>
        <begin position="415"/>
        <end position="443"/>
    </location>
</feature>
<keyword evidence="5" id="KW-0653">Protein transport</keyword>
<dbReference type="PANTHER" id="PTHR15746">
    <property type="entry name" value="RAB11-RELATED"/>
    <property type="match status" value="1"/>
</dbReference>
<dbReference type="CTD" id="570939"/>
<feature type="compositionally biased region" description="Basic and acidic residues" evidence="7">
    <location>
        <begin position="415"/>
        <end position="425"/>
    </location>
</feature>
<dbReference type="eggNOG" id="ENOG502QQKU">
    <property type="taxonomic scope" value="Eukaryota"/>
</dbReference>
<evidence type="ECO:0000256" key="4">
    <source>
        <dbReference type="ARBA" id="ARBA00022753"/>
    </source>
</evidence>
<dbReference type="FunFam" id="2.60.40.150:FF:000070">
    <property type="entry name" value="rab11 family-interacting protein 2 isoform X1"/>
    <property type="match status" value="1"/>
</dbReference>
<keyword evidence="2" id="KW-0813">Transport</keyword>
<dbReference type="SMART" id="SM00239">
    <property type="entry name" value="C2"/>
    <property type="match status" value="1"/>
</dbReference>
<dbReference type="GO" id="GO:0055037">
    <property type="term" value="C:recycling endosome"/>
    <property type="evidence" value="ECO:0007669"/>
    <property type="project" value="UniProtKB-SubCell"/>
</dbReference>
<dbReference type="GeneID" id="101175574"/>
<evidence type="ECO:0000256" key="3">
    <source>
        <dbReference type="ARBA" id="ARBA00022553"/>
    </source>
</evidence>
<dbReference type="InterPro" id="IPR037789">
    <property type="entry name" value="FIP_classI"/>
</dbReference>
<evidence type="ECO:0000259" key="8">
    <source>
        <dbReference type="PROSITE" id="PS50004"/>
    </source>
</evidence>
<feature type="compositionally biased region" description="Basic and acidic residues" evidence="7">
    <location>
        <begin position="226"/>
        <end position="246"/>
    </location>
</feature>
<reference evidence="10" key="3">
    <citation type="submission" date="2025-09" db="UniProtKB">
        <authorList>
            <consortium name="Ensembl"/>
        </authorList>
    </citation>
    <scope>IDENTIFICATION</scope>
    <source>
        <strain evidence="10">Hd-rR</strain>
    </source>
</reference>
<dbReference type="InterPro" id="IPR035892">
    <property type="entry name" value="C2_domain_sf"/>
</dbReference>
<accession>H2L4X8</accession>
<name>H2L4X8_ORYLA</name>
<evidence type="ECO:0000256" key="7">
    <source>
        <dbReference type="SAM" id="MobiDB-lite"/>
    </source>
</evidence>
<evidence type="ECO:0000259" key="9">
    <source>
        <dbReference type="PROSITE" id="PS51511"/>
    </source>
</evidence>
<feature type="region of interest" description="Disordered" evidence="7">
    <location>
        <begin position="464"/>
        <end position="522"/>
    </location>
</feature>
<feature type="coiled-coil region" evidence="6">
    <location>
        <begin position="584"/>
        <end position="618"/>
    </location>
</feature>
<evidence type="ECO:0000313" key="11">
    <source>
        <dbReference type="Proteomes" id="UP000001038"/>
    </source>
</evidence>
<feature type="region of interest" description="Disordered" evidence="7">
    <location>
        <begin position="204"/>
        <end position="281"/>
    </location>
</feature>
<dbReference type="FunFam" id="1.20.5.2440:FF:000008">
    <property type="entry name" value="RAB11 family-interacting protein 5a (class I)"/>
    <property type="match status" value="1"/>
</dbReference>
<dbReference type="PANTHER" id="PTHR15746:SF24">
    <property type="entry name" value="RAB11 FAMILY-INTERACTING PROTEIN 5"/>
    <property type="match status" value="1"/>
</dbReference>
<dbReference type="Gene3D" id="2.60.40.150">
    <property type="entry name" value="C2 domain"/>
    <property type="match status" value="1"/>
</dbReference>
<feature type="domain" description="FIP-RBD" evidence="9">
    <location>
        <begin position="568"/>
        <end position="630"/>
    </location>
</feature>
<dbReference type="PROSITE" id="PS51511">
    <property type="entry name" value="FIP_RBD"/>
    <property type="match status" value="1"/>
</dbReference>
<dbReference type="Pfam" id="PF09457">
    <property type="entry name" value="RBD-FIP"/>
    <property type="match status" value="1"/>
</dbReference>
<reference evidence="10" key="2">
    <citation type="submission" date="2025-08" db="UniProtKB">
        <authorList>
            <consortium name="Ensembl"/>
        </authorList>
    </citation>
    <scope>IDENTIFICATION</scope>
    <source>
        <strain evidence="10">Hd-rR</strain>
    </source>
</reference>
<dbReference type="PROSITE" id="PS50004">
    <property type="entry name" value="C2"/>
    <property type="match status" value="1"/>
</dbReference>
<dbReference type="GO" id="GO:0031267">
    <property type="term" value="F:small GTPase binding"/>
    <property type="evidence" value="ECO:0007669"/>
    <property type="project" value="InterPro"/>
</dbReference>
<feature type="compositionally biased region" description="Low complexity" evidence="7">
    <location>
        <begin position="249"/>
        <end position="264"/>
    </location>
</feature>
<dbReference type="OrthoDB" id="8956628at2759"/>
<evidence type="ECO:0000256" key="2">
    <source>
        <dbReference type="ARBA" id="ARBA00022448"/>
    </source>
</evidence>
<keyword evidence="6" id="KW-0175">Coiled coil</keyword>
<dbReference type="SUPFAM" id="SSF49562">
    <property type="entry name" value="C2 domain (Calcium/lipid-binding domain, CaLB)"/>
    <property type="match status" value="1"/>
</dbReference>
<organism evidence="10 11">
    <name type="scientific">Oryzias latipes</name>
    <name type="common">Japanese rice fish</name>
    <name type="synonym">Japanese killifish</name>
    <dbReference type="NCBI Taxonomy" id="8090"/>
    <lineage>
        <taxon>Eukaryota</taxon>
        <taxon>Metazoa</taxon>
        <taxon>Chordata</taxon>
        <taxon>Craniata</taxon>
        <taxon>Vertebrata</taxon>
        <taxon>Euteleostomi</taxon>
        <taxon>Actinopterygii</taxon>
        <taxon>Neopterygii</taxon>
        <taxon>Teleostei</taxon>
        <taxon>Neoteleostei</taxon>
        <taxon>Acanthomorphata</taxon>
        <taxon>Ovalentaria</taxon>
        <taxon>Atherinomorphae</taxon>
        <taxon>Beloniformes</taxon>
        <taxon>Adrianichthyidae</taxon>
        <taxon>Oryziinae</taxon>
        <taxon>Oryzias</taxon>
    </lineage>
</organism>
<dbReference type="InterPro" id="IPR037245">
    <property type="entry name" value="FIP-RBD_C_sf"/>
</dbReference>
<proteinExistence type="predicted"/>
<comment type="subcellular location">
    <subcellularLocation>
        <location evidence="1">Recycling endosome</location>
    </subcellularLocation>
</comment>
<dbReference type="Ensembl" id="ENSORLT00000000834.2">
    <property type="protein sequence ID" value="ENSORLP00000000833.2"/>
    <property type="gene ID" value="ENSORLG00000000677.2"/>
</dbReference>
<protein>
    <submittedName>
        <fullName evidence="10">RAB11 family interacting protein 5b (class I)</fullName>
    </submittedName>
</protein>
<keyword evidence="11" id="KW-1185">Reference proteome</keyword>
<evidence type="ECO:0000313" key="10">
    <source>
        <dbReference type="Ensembl" id="ENSORLP00000000833.2"/>
    </source>
</evidence>
<dbReference type="Bgee" id="ENSORLG00000000677">
    <property type="expression patterns" value="Expressed in brain and 6 other cell types or tissues"/>
</dbReference>
<evidence type="ECO:0000256" key="5">
    <source>
        <dbReference type="ARBA" id="ARBA00022927"/>
    </source>
</evidence>
<dbReference type="Proteomes" id="UP000001038">
    <property type="component" value="Chromosome 10"/>
</dbReference>
<dbReference type="GeneTree" id="ENSGT00940000158783"/>
<reference evidence="10 11" key="1">
    <citation type="journal article" date="2007" name="Nature">
        <title>The medaka draft genome and insights into vertebrate genome evolution.</title>
        <authorList>
            <person name="Kasahara M."/>
            <person name="Naruse K."/>
            <person name="Sasaki S."/>
            <person name="Nakatani Y."/>
            <person name="Qu W."/>
            <person name="Ahsan B."/>
            <person name="Yamada T."/>
            <person name="Nagayasu Y."/>
            <person name="Doi K."/>
            <person name="Kasai Y."/>
            <person name="Jindo T."/>
            <person name="Kobayashi D."/>
            <person name="Shimada A."/>
            <person name="Toyoda A."/>
            <person name="Kuroki Y."/>
            <person name="Fujiyama A."/>
            <person name="Sasaki T."/>
            <person name="Shimizu A."/>
            <person name="Asakawa S."/>
            <person name="Shimizu N."/>
            <person name="Hashimoto S."/>
            <person name="Yang J."/>
            <person name="Lee Y."/>
            <person name="Matsushima K."/>
            <person name="Sugano S."/>
            <person name="Sakaizumi M."/>
            <person name="Narita T."/>
            <person name="Ohishi K."/>
            <person name="Haga S."/>
            <person name="Ohta F."/>
            <person name="Nomoto H."/>
            <person name="Nogata K."/>
            <person name="Morishita T."/>
            <person name="Endo T."/>
            <person name="Shin-I T."/>
            <person name="Takeda H."/>
            <person name="Morishita S."/>
            <person name="Kohara Y."/>
        </authorList>
    </citation>
    <scope>NUCLEOTIDE SEQUENCE [LARGE SCALE GENOMIC DNA]</scope>
    <source>
        <strain evidence="10 11">Hd-rR</strain>
    </source>
</reference>
<evidence type="ECO:0000256" key="6">
    <source>
        <dbReference type="SAM" id="Coils"/>
    </source>
</evidence>
<keyword evidence="4" id="KW-0967">Endosome</keyword>
<dbReference type="InterPro" id="IPR019018">
    <property type="entry name" value="Rab-bd_FIP-RBD"/>
</dbReference>
<keyword evidence="3" id="KW-0597">Phosphoprotein</keyword>
<dbReference type="Gene3D" id="1.20.5.2440">
    <property type="match status" value="1"/>
</dbReference>
<dbReference type="InterPro" id="IPR000008">
    <property type="entry name" value="C2_dom"/>
</dbReference>
<feature type="domain" description="C2" evidence="8">
    <location>
        <begin position="1"/>
        <end position="129"/>
    </location>
</feature>
<sequence length="634" mass="70068">MMSLIDLDDDQRWVPTHVNVTVLRARGLRTKGKHGSRYLYTIIQLGKEKYTTGLVEKAEVPVWNEECCFELLPGVLEDGGCSAYPPGSGNLVVTVMHRVLIGLDVFLGQTIIPLDRTFQDGVCPREEWFKLNSKAGRKDKERGELQLTVQFTRNNMTASMFDLTIKDKPRSAFGKLKDRVTGKKRGDMESSSAIVPGRYAALSGSLGPPFGEEGGGPTESQDSDITEEKRNKMKDFFKGRLRKSSDTRSCSSLASETSMSSMTSDNLGPPPSLGLLSDPPSSPIYTSKVRVNPQYGDADLAKKVLTSQHTTKVLTHKRAFSDEVGMITTASLPPNAAVETLKGQTMTQSKSSLCINGSHVYDSEPSTPKSSGPLPTKLVLLEKYSPLSRSLQNLTKRGEDKGSFGESRRWSFDKFKKEEKEEEKTAQPSSILQEASAGGRPMQAATPIVSASILSDKGRKLRFFSSGRSDSLPAKTDTNQTGSAAEGRLRGWFGAGDSQNKPRPHPVKPLTSTQSEKKENRSVLEKLRSTIAPGRSTQQTSAEPENSQAEMLERVTHYQHLTNMELISLLLQQEMDMQKQQVASDQQGAQLEKCEAELKKVKAQVRDLEDYIDNLLLRIIEQTPTLLQVRARHK</sequence>
<dbReference type="HOGENOM" id="CLU_015242_2_0_1"/>
<gene>
    <name evidence="10" type="primary">rab11fip5b</name>
</gene>
<dbReference type="GO" id="GO:0015031">
    <property type="term" value="P:protein transport"/>
    <property type="evidence" value="ECO:0007669"/>
    <property type="project" value="UniProtKB-KW"/>
</dbReference>